<keyword evidence="1" id="KW-1133">Transmembrane helix</keyword>
<reference evidence="3" key="1">
    <citation type="journal article" date="2020" name="New Phytol.">
        <title>Comparative genomics reveals dynamic genome evolution in host specialist ectomycorrhizal fungi.</title>
        <authorList>
            <person name="Lofgren L.A."/>
            <person name="Nguyen N.H."/>
            <person name="Vilgalys R."/>
            <person name="Ruytinx J."/>
            <person name="Liao H.L."/>
            <person name="Branco S."/>
            <person name="Kuo A."/>
            <person name="LaButti K."/>
            <person name="Lipzen A."/>
            <person name="Andreopoulos W."/>
            <person name="Pangilinan J."/>
            <person name="Riley R."/>
            <person name="Hundley H."/>
            <person name="Na H."/>
            <person name="Barry K."/>
            <person name="Grigoriev I.V."/>
            <person name="Stajich J.E."/>
            <person name="Kennedy P.G."/>
        </authorList>
    </citation>
    <scope>NUCLEOTIDE SEQUENCE</scope>
    <source>
        <strain evidence="3">MN1</strain>
    </source>
</reference>
<feature type="transmembrane region" description="Helical" evidence="1">
    <location>
        <begin position="32"/>
        <end position="51"/>
    </location>
</feature>
<dbReference type="OrthoDB" id="2668837at2759"/>
<evidence type="ECO:0000313" key="3">
    <source>
        <dbReference type="EMBL" id="KAG1818224.1"/>
    </source>
</evidence>
<evidence type="ECO:0000256" key="1">
    <source>
        <dbReference type="SAM" id="Phobius"/>
    </source>
</evidence>
<evidence type="ECO:0000313" key="4">
    <source>
        <dbReference type="Proteomes" id="UP000807769"/>
    </source>
</evidence>
<feature type="signal peptide" evidence="2">
    <location>
        <begin position="1"/>
        <end position="22"/>
    </location>
</feature>
<dbReference type="GeneID" id="64629482"/>
<gene>
    <name evidence="3" type="ORF">BJ212DRAFT_1349511</name>
</gene>
<proteinExistence type="predicted"/>
<evidence type="ECO:0000256" key="2">
    <source>
        <dbReference type="SAM" id="SignalP"/>
    </source>
</evidence>
<comment type="caution">
    <text evidence="3">The sequence shown here is derived from an EMBL/GenBank/DDBJ whole genome shotgun (WGS) entry which is preliminary data.</text>
</comment>
<protein>
    <submittedName>
        <fullName evidence="3">Uncharacterized protein</fullName>
    </submittedName>
</protein>
<feature type="chain" id="PRO_5040169881" evidence="2">
    <location>
        <begin position="23"/>
        <end position="60"/>
    </location>
</feature>
<dbReference type="EMBL" id="JABBWG010000012">
    <property type="protein sequence ID" value="KAG1818224.1"/>
    <property type="molecule type" value="Genomic_DNA"/>
</dbReference>
<accession>A0A9P7ED08</accession>
<keyword evidence="2" id="KW-0732">Signal</keyword>
<keyword evidence="1" id="KW-0812">Transmembrane</keyword>
<keyword evidence="4" id="KW-1185">Reference proteome</keyword>
<dbReference type="Proteomes" id="UP000807769">
    <property type="component" value="Unassembled WGS sequence"/>
</dbReference>
<dbReference type="AlphaFoldDB" id="A0A9P7ED08"/>
<keyword evidence="1" id="KW-0472">Membrane</keyword>
<name>A0A9P7ED08_9AGAM</name>
<organism evidence="3 4">
    <name type="scientific">Suillus subaureus</name>
    <dbReference type="NCBI Taxonomy" id="48587"/>
    <lineage>
        <taxon>Eukaryota</taxon>
        <taxon>Fungi</taxon>
        <taxon>Dikarya</taxon>
        <taxon>Basidiomycota</taxon>
        <taxon>Agaricomycotina</taxon>
        <taxon>Agaricomycetes</taxon>
        <taxon>Agaricomycetidae</taxon>
        <taxon>Boletales</taxon>
        <taxon>Suillineae</taxon>
        <taxon>Suillaceae</taxon>
        <taxon>Suillus</taxon>
    </lineage>
</organism>
<sequence>MSFVAWSLHCFIFAMLITGFSSKSMICRIVTAVWMVTYVVNIGAMLMETMWKYAYKPQSR</sequence>
<dbReference type="RefSeq" id="XP_041194284.1">
    <property type="nucleotide sequence ID" value="XM_041335465.1"/>
</dbReference>